<protein>
    <recommendedName>
        <fullName evidence="11">Stress response kinase A</fullName>
        <ecNumber evidence="11">2.7.11.1</ecNumber>
    </recommendedName>
    <alternativeName>
        <fullName evidence="11">Serine/threonine-protein kinase SrkA</fullName>
    </alternativeName>
</protein>
<feature type="binding site" evidence="11">
    <location>
        <position position="219"/>
    </location>
    <ligand>
        <name>Mg(2+)</name>
        <dbReference type="ChEBI" id="CHEBI:18420"/>
    </ligand>
</feature>
<comment type="similarity">
    <text evidence="11">Belongs to the SrkA/RdoA protein kinase family.</text>
</comment>
<comment type="catalytic activity">
    <reaction evidence="11">
        <text>L-seryl-[protein] + ATP = O-phospho-L-seryl-[protein] + ADP + H(+)</text>
        <dbReference type="Rhea" id="RHEA:17989"/>
        <dbReference type="Rhea" id="RHEA-COMP:9863"/>
        <dbReference type="Rhea" id="RHEA-COMP:11604"/>
        <dbReference type="ChEBI" id="CHEBI:15378"/>
        <dbReference type="ChEBI" id="CHEBI:29999"/>
        <dbReference type="ChEBI" id="CHEBI:30616"/>
        <dbReference type="ChEBI" id="CHEBI:83421"/>
        <dbReference type="ChEBI" id="CHEBI:456216"/>
        <dbReference type="EC" id="2.7.11.1"/>
    </reaction>
</comment>
<dbReference type="InterPro" id="IPR032882">
    <property type="entry name" value="SrkA/RdoA"/>
</dbReference>
<dbReference type="Gene3D" id="1.20.1270.170">
    <property type="match status" value="1"/>
</dbReference>
<evidence type="ECO:0000256" key="10">
    <source>
        <dbReference type="ARBA" id="ARBA00023016"/>
    </source>
</evidence>
<evidence type="ECO:0000313" key="13">
    <source>
        <dbReference type="EMBL" id="QTH62901.1"/>
    </source>
</evidence>
<comment type="catalytic activity">
    <reaction evidence="11">
        <text>L-threonyl-[protein] + ATP = O-phospho-L-threonyl-[protein] + ADP + H(+)</text>
        <dbReference type="Rhea" id="RHEA:46608"/>
        <dbReference type="Rhea" id="RHEA-COMP:11060"/>
        <dbReference type="Rhea" id="RHEA-COMP:11605"/>
        <dbReference type="ChEBI" id="CHEBI:15378"/>
        <dbReference type="ChEBI" id="CHEBI:30013"/>
        <dbReference type="ChEBI" id="CHEBI:30616"/>
        <dbReference type="ChEBI" id="CHEBI:61977"/>
        <dbReference type="ChEBI" id="CHEBI:456216"/>
        <dbReference type="EC" id="2.7.11.1"/>
    </reaction>
</comment>
<evidence type="ECO:0000256" key="7">
    <source>
        <dbReference type="ARBA" id="ARBA00022777"/>
    </source>
</evidence>
<dbReference type="GO" id="GO:0004674">
    <property type="term" value="F:protein serine/threonine kinase activity"/>
    <property type="evidence" value="ECO:0007669"/>
    <property type="project" value="UniProtKB-UniRule"/>
</dbReference>
<reference evidence="13" key="1">
    <citation type="submission" date="2021-03" db="EMBL/GenBank/DDBJ databases">
        <title>Description of Psychrosphaera ytuae sp. nov. isolated from deep sea sediment of South China Sea.</title>
        <authorList>
            <person name="Zhang J."/>
            <person name="Xu X.-D."/>
        </authorList>
    </citation>
    <scope>NUCLEOTIDE SEQUENCE</scope>
    <source>
        <strain evidence="13">MTZ26</strain>
    </source>
</reference>
<dbReference type="PANTHER" id="PTHR39573">
    <property type="entry name" value="STRESS RESPONSE KINASE A"/>
    <property type="match status" value="1"/>
</dbReference>
<dbReference type="KEGG" id="psym:J1N51_09010"/>
<dbReference type="PANTHER" id="PTHR39573:SF1">
    <property type="entry name" value="STRESS RESPONSE KINASE A"/>
    <property type="match status" value="1"/>
</dbReference>
<comment type="subcellular location">
    <subcellularLocation>
        <location evidence="11">Cytoplasm</location>
    </subcellularLocation>
</comment>
<dbReference type="Proteomes" id="UP000682739">
    <property type="component" value="Chromosome"/>
</dbReference>
<feature type="site" description="ATP" evidence="11">
    <location>
        <position position="49"/>
    </location>
</feature>
<dbReference type="Pfam" id="PF01636">
    <property type="entry name" value="APH"/>
    <property type="match status" value="1"/>
</dbReference>
<evidence type="ECO:0000256" key="5">
    <source>
        <dbReference type="ARBA" id="ARBA00022723"/>
    </source>
</evidence>
<keyword evidence="7 11" id="KW-0418">Kinase</keyword>
<name>A0A975D9A5_9GAMM</name>
<comment type="cofactor">
    <cofactor evidence="11">
        <name>Mg(2+)</name>
        <dbReference type="ChEBI" id="CHEBI:18420"/>
    </cofactor>
</comment>
<keyword evidence="3 11" id="KW-0597">Phosphoprotein</keyword>
<keyword evidence="14" id="KW-1185">Reference proteome</keyword>
<keyword evidence="2 11" id="KW-0723">Serine/threonine-protein kinase</keyword>
<dbReference type="Gene3D" id="3.30.200.70">
    <property type="match status" value="1"/>
</dbReference>
<evidence type="ECO:0000256" key="2">
    <source>
        <dbReference type="ARBA" id="ARBA00022527"/>
    </source>
</evidence>
<dbReference type="InterPro" id="IPR011009">
    <property type="entry name" value="Kinase-like_dom_sf"/>
</dbReference>
<proteinExistence type="inferred from homology"/>
<gene>
    <name evidence="11" type="primary">srkA</name>
    <name evidence="13" type="ORF">J1N51_09010</name>
</gene>
<evidence type="ECO:0000259" key="12">
    <source>
        <dbReference type="Pfam" id="PF01636"/>
    </source>
</evidence>
<dbReference type="HAMAP" id="MF_01497">
    <property type="entry name" value="SrkA_kinase"/>
    <property type="match status" value="1"/>
</dbReference>
<feature type="binding site" evidence="11">
    <location>
        <position position="235"/>
    </location>
    <ligand>
        <name>Mg(2+)</name>
        <dbReference type="ChEBI" id="CHEBI:18420"/>
    </ligand>
</feature>
<evidence type="ECO:0000313" key="14">
    <source>
        <dbReference type="Proteomes" id="UP000682739"/>
    </source>
</evidence>
<dbReference type="Gene3D" id="1.10.510.10">
    <property type="entry name" value="Transferase(Phosphotransferase) domain 1"/>
    <property type="match status" value="1"/>
</dbReference>
<dbReference type="InterPro" id="IPR002575">
    <property type="entry name" value="Aminoglycoside_PTrfase"/>
</dbReference>
<keyword evidence="4 11" id="KW-0808">Transferase</keyword>
<evidence type="ECO:0000256" key="6">
    <source>
        <dbReference type="ARBA" id="ARBA00022741"/>
    </source>
</evidence>
<feature type="active site" evidence="11">
    <location>
        <position position="235"/>
    </location>
</feature>
<organism evidence="13 14">
    <name type="scientific">Psychrosphaera ytuae</name>
    <dbReference type="NCBI Taxonomy" id="2820710"/>
    <lineage>
        <taxon>Bacteria</taxon>
        <taxon>Pseudomonadati</taxon>
        <taxon>Pseudomonadota</taxon>
        <taxon>Gammaproteobacteria</taxon>
        <taxon>Alteromonadales</taxon>
        <taxon>Pseudoalteromonadaceae</taxon>
        <taxon>Psychrosphaera</taxon>
    </lineage>
</organism>
<feature type="domain" description="Aminoglycoside phosphotransferase" evidence="12">
    <location>
        <begin position="49"/>
        <end position="279"/>
    </location>
</feature>
<dbReference type="RefSeq" id="WP_208830564.1">
    <property type="nucleotide sequence ID" value="NZ_CP072110.1"/>
</dbReference>
<sequence>MTFNVHEPTISAEDTTPEFDFSQLNPDLILDAIESKQVYPESGLLALNSYENRVYQFKADDGNRYVVKFYRPKRWSNEQVQEEHDFAQLLADNDIDAVAPVRFDGQSLMEFKGYRFCLFPSVGGRMFELDDLDQLERLGQLLGRVHALSAESAFSYRDTIDIKTDLETAFEYLKQSQLIPNYLQAAFFNDLELMIQASLKHVTNDYQVIRLHGDCHSGNILWQPGQEQDDAILVDFDDCISGPAIQDLWMMLNGNRHQQILQLDTLIEGYEQFRPFDRSEFKLIEPLRARRMLMYMTWLAKRWQDPAFQRNFSWFNTDKYWEQQVLAIKEQFSALQQEPLKLGY</sequence>
<keyword evidence="5 11" id="KW-0479">Metal-binding</keyword>
<feature type="active site" description="Proton acceptor" evidence="11">
    <location>
        <position position="214"/>
    </location>
</feature>
<evidence type="ECO:0000256" key="8">
    <source>
        <dbReference type="ARBA" id="ARBA00022840"/>
    </source>
</evidence>
<dbReference type="EC" id="2.7.11.1" evidence="11"/>
<evidence type="ECO:0000256" key="3">
    <source>
        <dbReference type="ARBA" id="ARBA00022553"/>
    </source>
</evidence>
<dbReference type="SUPFAM" id="SSF56112">
    <property type="entry name" value="Protein kinase-like (PK-like)"/>
    <property type="match status" value="1"/>
</dbReference>
<evidence type="ECO:0000256" key="1">
    <source>
        <dbReference type="ARBA" id="ARBA00022490"/>
    </source>
</evidence>
<comment type="function">
    <text evidence="11">A protein kinase that phosphorylates Ser and Thr residues. Probably acts to suppress the effects of stress linked to accumulation of reactive oxygen species. Probably involved in the extracytoplasmic stress response.</text>
</comment>
<evidence type="ECO:0000256" key="11">
    <source>
        <dbReference type="HAMAP-Rule" id="MF_01497"/>
    </source>
</evidence>
<dbReference type="EMBL" id="CP072110">
    <property type="protein sequence ID" value="QTH62901.1"/>
    <property type="molecule type" value="Genomic_DNA"/>
</dbReference>
<dbReference type="NCBIfam" id="NF008738">
    <property type="entry name" value="PRK11768.1"/>
    <property type="match status" value="1"/>
</dbReference>
<accession>A0A975D9A5</accession>
<dbReference type="GO" id="GO:0005737">
    <property type="term" value="C:cytoplasm"/>
    <property type="evidence" value="ECO:0007669"/>
    <property type="project" value="UniProtKB-SubCell"/>
</dbReference>
<keyword evidence="8 11" id="KW-0067">ATP-binding</keyword>
<keyword evidence="10 11" id="KW-0346">Stress response</keyword>
<dbReference type="AlphaFoldDB" id="A0A975D9A5"/>
<comment type="subunit">
    <text evidence="11">Monomer.</text>
</comment>
<evidence type="ECO:0000256" key="9">
    <source>
        <dbReference type="ARBA" id="ARBA00022842"/>
    </source>
</evidence>
<evidence type="ECO:0000256" key="4">
    <source>
        <dbReference type="ARBA" id="ARBA00022679"/>
    </source>
</evidence>
<dbReference type="GO" id="GO:0000287">
    <property type="term" value="F:magnesium ion binding"/>
    <property type="evidence" value="ECO:0007669"/>
    <property type="project" value="UniProtKB-UniRule"/>
</dbReference>
<keyword evidence="1 11" id="KW-0963">Cytoplasm</keyword>
<keyword evidence="9 11" id="KW-0460">Magnesium</keyword>
<keyword evidence="6 11" id="KW-0547">Nucleotide-binding</keyword>
<dbReference type="GO" id="GO:0005524">
    <property type="term" value="F:ATP binding"/>
    <property type="evidence" value="ECO:0007669"/>
    <property type="project" value="UniProtKB-UniRule"/>
</dbReference>